<feature type="transmembrane region" description="Helical" evidence="2">
    <location>
        <begin position="61"/>
        <end position="79"/>
    </location>
</feature>
<feature type="region of interest" description="Disordered" evidence="1">
    <location>
        <begin position="124"/>
        <end position="143"/>
    </location>
</feature>
<evidence type="ECO:0000256" key="2">
    <source>
        <dbReference type="SAM" id="Phobius"/>
    </source>
</evidence>
<gene>
    <name evidence="3" type="primary">Necator_chrIV.g14675</name>
    <name evidence="3" type="ORF">RB195_001380</name>
</gene>
<keyword evidence="4" id="KW-1185">Reference proteome</keyword>
<sequence length="240" mass="26188">MYQDIVSLSPEEAFKRLREGNSGPKPSAEWLAKKKALRKAWLTSQPETTTTTATPPDHSSIFIFAVLGIFALATIIALLPTPGAHEEHPSHWIPGDRGPIRDAWDDDTKDRFASLSLSRMLPMGAKPRSSVRETRVDSEDGLPVSAEPGLTHDIHEPHTSVWPKACNQVTGSNKKESPDSGGNPGAVAPGRTGLQESSTLSKRKRTRMMICAYNARTLASEAAIEYLMMQAKKISTTSKD</sequence>
<evidence type="ECO:0000313" key="3">
    <source>
        <dbReference type="EMBL" id="KAK6748725.1"/>
    </source>
</evidence>
<feature type="region of interest" description="Disordered" evidence="1">
    <location>
        <begin position="165"/>
        <end position="201"/>
    </location>
</feature>
<reference evidence="3 4" key="1">
    <citation type="submission" date="2023-08" db="EMBL/GenBank/DDBJ databases">
        <title>A Necator americanus chromosomal reference genome.</title>
        <authorList>
            <person name="Ilik V."/>
            <person name="Petrzelkova K.J."/>
            <person name="Pardy F."/>
            <person name="Fuh T."/>
            <person name="Niatou-Singa F.S."/>
            <person name="Gouil Q."/>
            <person name="Baker L."/>
            <person name="Ritchie M.E."/>
            <person name="Jex A.R."/>
            <person name="Gazzola D."/>
            <person name="Li H."/>
            <person name="Toshio Fujiwara R."/>
            <person name="Zhan B."/>
            <person name="Aroian R.V."/>
            <person name="Pafco B."/>
            <person name="Schwarz E.M."/>
        </authorList>
    </citation>
    <scope>NUCLEOTIDE SEQUENCE [LARGE SCALE GENOMIC DNA]</scope>
    <source>
        <strain evidence="3 4">Aroian</strain>
        <tissue evidence="3">Whole animal</tissue>
    </source>
</reference>
<keyword evidence="2" id="KW-0812">Transmembrane</keyword>
<evidence type="ECO:0000313" key="4">
    <source>
        <dbReference type="Proteomes" id="UP001303046"/>
    </source>
</evidence>
<accession>A0ABR1DFM9</accession>
<proteinExistence type="predicted"/>
<protein>
    <submittedName>
        <fullName evidence="3">Uncharacterized protein</fullName>
    </submittedName>
</protein>
<name>A0ABR1DFM9_NECAM</name>
<dbReference type="Proteomes" id="UP001303046">
    <property type="component" value="Unassembled WGS sequence"/>
</dbReference>
<keyword evidence="2" id="KW-0472">Membrane</keyword>
<evidence type="ECO:0000256" key="1">
    <source>
        <dbReference type="SAM" id="MobiDB-lite"/>
    </source>
</evidence>
<comment type="caution">
    <text evidence="3">The sequence shown here is derived from an EMBL/GenBank/DDBJ whole genome shotgun (WGS) entry which is preliminary data.</text>
</comment>
<organism evidence="3 4">
    <name type="scientific">Necator americanus</name>
    <name type="common">Human hookworm</name>
    <dbReference type="NCBI Taxonomy" id="51031"/>
    <lineage>
        <taxon>Eukaryota</taxon>
        <taxon>Metazoa</taxon>
        <taxon>Ecdysozoa</taxon>
        <taxon>Nematoda</taxon>
        <taxon>Chromadorea</taxon>
        <taxon>Rhabditida</taxon>
        <taxon>Rhabditina</taxon>
        <taxon>Rhabditomorpha</taxon>
        <taxon>Strongyloidea</taxon>
        <taxon>Ancylostomatidae</taxon>
        <taxon>Bunostominae</taxon>
        <taxon>Necator</taxon>
    </lineage>
</organism>
<keyword evidence="2" id="KW-1133">Transmembrane helix</keyword>
<dbReference type="EMBL" id="JAVFWL010000004">
    <property type="protein sequence ID" value="KAK6748725.1"/>
    <property type="molecule type" value="Genomic_DNA"/>
</dbReference>